<evidence type="ECO:0000259" key="1">
    <source>
        <dbReference type="PROSITE" id="PS50206"/>
    </source>
</evidence>
<dbReference type="PROSITE" id="PS50206">
    <property type="entry name" value="RHODANESE_3"/>
    <property type="match status" value="1"/>
</dbReference>
<evidence type="ECO:0000313" key="2">
    <source>
        <dbReference type="EMBL" id="SFJ38879.1"/>
    </source>
</evidence>
<accession>A0A1I3QZL6</accession>
<dbReference type="RefSeq" id="WP_075035123.1">
    <property type="nucleotide sequence ID" value="NZ_FOSB01000002.1"/>
</dbReference>
<dbReference type="EMBL" id="FOSB01000002">
    <property type="protein sequence ID" value="SFJ38879.1"/>
    <property type="molecule type" value="Genomic_DNA"/>
</dbReference>
<sequence>MGLIYGSVVILVLLIIHHYYEKMILKPYHQQFIPGSDFCIIDIRDYISAYRSPYPGAENIPLSYLPRFLKESFDCPKQVLLVTDDKRGAKLAAKMIRKKRHKSVYYIHSGRRPSSL</sequence>
<dbReference type="Gene3D" id="3.40.250.10">
    <property type="entry name" value="Rhodanese-like domain"/>
    <property type="match status" value="1"/>
</dbReference>
<dbReference type="SUPFAM" id="SSF52821">
    <property type="entry name" value="Rhodanese/Cell cycle control phosphatase"/>
    <property type="match status" value="1"/>
</dbReference>
<gene>
    <name evidence="2" type="ORF">SAMN04487936_1022</name>
</gene>
<name>A0A1I3QZL6_HALDA</name>
<dbReference type="OrthoDB" id="2691580at2"/>
<reference evidence="3" key="1">
    <citation type="submission" date="2016-10" db="EMBL/GenBank/DDBJ databases">
        <authorList>
            <person name="Varghese N."/>
            <person name="Submissions S."/>
        </authorList>
    </citation>
    <scope>NUCLEOTIDE SEQUENCE [LARGE SCALE GENOMIC DNA]</scope>
    <source>
        <strain evidence="3">CGMCC 1.3704</strain>
    </source>
</reference>
<keyword evidence="3" id="KW-1185">Reference proteome</keyword>
<protein>
    <recommendedName>
        <fullName evidence="1">Rhodanese domain-containing protein</fullName>
    </recommendedName>
</protein>
<dbReference type="AlphaFoldDB" id="A0A1I3QZL6"/>
<dbReference type="CDD" id="cd00158">
    <property type="entry name" value="RHOD"/>
    <property type="match status" value="1"/>
</dbReference>
<dbReference type="InterPro" id="IPR036873">
    <property type="entry name" value="Rhodanese-like_dom_sf"/>
</dbReference>
<organism evidence="2 3">
    <name type="scientific">Halobacillus dabanensis</name>
    <dbReference type="NCBI Taxonomy" id="240302"/>
    <lineage>
        <taxon>Bacteria</taxon>
        <taxon>Bacillati</taxon>
        <taxon>Bacillota</taxon>
        <taxon>Bacilli</taxon>
        <taxon>Bacillales</taxon>
        <taxon>Bacillaceae</taxon>
        <taxon>Halobacillus</taxon>
    </lineage>
</organism>
<proteinExistence type="predicted"/>
<dbReference type="InterPro" id="IPR001763">
    <property type="entry name" value="Rhodanese-like_dom"/>
</dbReference>
<feature type="domain" description="Rhodanese" evidence="1">
    <location>
        <begin position="34"/>
        <end position="115"/>
    </location>
</feature>
<dbReference type="Proteomes" id="UP000183557">
    <property type="component" value="Unassembled WGS sequence"/>
</dbReference>
<evidence type="ECO:0000313" key="3">
    <source>
        <dbReference type="Proteomes" id="UP000183557"/>
    </source>
</evidence>